<evidence type="ECO:0000313" key="2">
    <source>
        <dbReference type="EMBL" id="OTP73323.1"/>
    </source>
</evidence>
<dbReference type="AlphaFoldDB" id="A0A242MQ00"/>
<gene>
    <name evidence="2" type="ORF">PAMC26510_18800</name>
</gene>
<keyword evidence="1" id="KW-0472">Membrane</keyword>
<proteinExistence type="predicted"/>
<keyword evidence="1" id="KW-0812">Transmembrane</keyword>
<reference evidence="2 3" key="1">
    <citation type="submission" date="2017-03" db="EMBL/GenBank/DDBJ databases">
        <title>Genome analysis of strain PAMC 26510.</title>
        <authorList>
            <person name="Oh H.-M."/>
            <person name="Yang J.-A."/>
        </authorList>
    </citation>
    <scope>NUCLEOTIDE SEQUENCE [LARGE SCALE GENOMIC DNA]</scope>
    <source>
        <strain evidence="2 3">PAMC 26510</strain>
    </source>
</reference>
<feature type="transmembrane region" description="Helical" evidence="1">
    <location>
        <begin position="58"/>
        <end position="80"/>
    </location>
</feature>
<evidence type="ECO:0000256" key="1">
    <source>
        <dbReference type="SAM" id="Phobius"/>
    </source>
</evidence>
<sequence>MVANVRKSERVLQREASVDGIAGFSRRQKIIRSRLLWAATLAFMAVAAGAVFESVAAYSGLFDACVAALVVTVGLGGIAFRRERRRPVAFEIGQDGLTTWDREGRSQYRQISGCAQWSDRLLALILVSAKGRSEPLLVPADALAGAGVFRELAVRARRCAQEHL</sequence>
<evidence type="ECO:0008006" key="4">
    <source>
        <dbReference type="Google" id="ProtNLM"/>
    </source>
</evidence>
<name>A0A242MQ00_CABSO</name>
<organism evidence="2 3">
    <name type="scientific">Caballeronia sordidicola</name>
    <name type="common">Burkholderia sordidicola</name>
    <dbReference type="NCBI Taxonomy" id="196367"/>
    <lineage>
        <taxon>Bacteria</taxon>
        <taxon>Pseudomonadati</taxon>
        <taxon>Pseudomonadota</taxon>
        <taxon>Betaproteobacteria</taxon>
        <taxon>Burkholderiales</taxon>
        <taxon>Burkholderiaceae</taxon>
        <taxon>Caballeronia</taxon>
    </lineage>
</organism>
<dbReference type="Proteomes" id="UP000194546">
    <property type="component" value="Unassembled WGS sequence"/>
</dbReference>
<feature type="transmembrane region" description="Helical" evidence="1">
    <location>
        <begin position="35"/>
        <end position="52"/>
    </location>
</feature>
<evidence type="ECO:0000313" key="3">
    <source>
        <dbReference type="Proteomes" id="UP000194546"/>
    </source>
</evidence>
<dbReference type="EMBL" id="NBTY01000100">
    <property type="protein sequence ID" value="OTP73323.1"/>
    <property type="molecule type" value="Genomic_DNA"/>
</dbReference>
<protein>
    <recommendedName>
        <fullName evidence="4">Lipoprotein</fullName>
    </recommendedName>
</protein>
<accession>A0A242MQ00</accession>
<keyword evidence="1" id="KW-1133">Transmembrane helix</keyword>
<comment type="caution">
    <text evidence="2">The sequence shown here is derived from an EMBL/GenBank/DDBJ whole genome shotgun (WGS) entry which is preliminary data.</text>
</comment>